<dbReference type="EMBL" id="MDZA01000266">
    <property type="protein sequence ID" value="OGX89662.1"/>
    <property type="molecule type" value="Genomic_DNA"/>
</dbReference>
<dbReference type="SUPFAM" id="SSF88723">
    <property type="entry name" value="PIN domain-like"/>
    <property type="match status" value="1"/>
</dbReference>
<protein>
    <recommendedName>
        <fullName evidence="1">PIN domain-containing protein</fullName>
    </recommendedName>
</protein>
<organism evidence="2 3">
    <name type="scientific">Hymenobacter coccineus</name>
    <dbReference type="NCBI Taxonomy" id="1908235"/>
    <lineage>
        <taxon>Bacteria</taxon>
        <taxon>Pseudomonadati</taxon>
        <taxon>Bacteroidota</taxon>
        <taxon>Cytophagia</taxon>
        <taxon>Cytophagales</taxon>
        <taxon>Hymenobacteraceae</taxon>
        <taxon>Hymenobacter</taxon>
    </lineage>
</organism>
<evidence type="ECO:0000313" key="2">
    <source>
        <dbReference type="EMBL" id="OGX89662.1"/>
    </source>
</evidence>
<evidence type="ECO:0000259" key="1">
    <source>
        <dbReference type="Pfam" id="PF13470"/>
    </source>
</evidence>
<feature type="domain" description="PIN" evidence="1">
    <location>
        <begin position="4"/>
        <end position="116"/>
    </location>
</feature>
<dbReference type="AlphaFoldDB" id="A0A1G1TFJ6"/>
<dbReference type="Pfam" id="PF13470">
    <property type="entry name" value="PIN_3"/>
    <property type="match status" value="1"/>
</dbReference>
<dbReference type="Proteomes" id="UP000177506">
    <property type="component" value="Unassembled WGS sequence"/>
</dbReference>
<keyword evidence="3" id="KW-1185">Reference proteome</keyword>
<gene>
    <name evidence="2" type="ORF">BEN49_08620</name>
</gene>
<evidence type="ECO:0000313" key="3">
    <source>
        <dbReference type="Proteomes" id="UP000177506"/>
    </source>
</evidence>
<sequence>MRHYLLDTNVLIDYLTRREPFGEDATELMQAGAAGEAQLYAASLSFANIEYIVRRQTSTVQARQLLLQLERLVEILSVDAATIRQALASDFTDFEDSIQHVVACAQPAIRAIVTRDPKGFRGSTLPVLSIAQALNELDSPA</sequence>
<dbReference type="OrthoDB" id="1148871at2"/>
<proteinExistence type="predicted"/>
<dbReference type="RefSeq" id="WP_070744627.1">
    <property type="nucleotide sequence ID" value="NZ_MDZA01000266.1"/>
</dbReference>
<reference evidence="2 3" key="1">
    <citation type="submission" date="2016-08" db="EMBL/GenBank/DDBJ databases">
        <title>Hymenobacter coccineus sp. nov., Hymenobacter lapidarius sp. nov. and Hymenobacter glacialis sp. nov., isolated from Antarctic soil.</title>
        <authorList>
            <person name="Sedlacek I."/>
            <person name="Kralova S."/>
            <person name="Kyrova K."/>
            <person name="Maslanova I."/>
            <person name="Stankova E."/>
            <person name="Vrbovska V."/>
            <person name="Nemec M."/>
            <person name="Bartak M."/>
            <person name="Svec P."/>
            <person name="Busse H.-J."/>
            <person name="Pantucek R."/>
        </authorList>
    </citation>
    <scope>NUCLEOTIDE SEQUENCE [LARGE SCALE GENOMIC DNA]</scope>
    <source>
        <strain evidence="2 3">CCM 8649</strain>
    </source>
</reference>
<dbReference type="InterPro" id="IPR002716">
    <property type="entry name" value="PIN_dom"/>
</dbReference>
<dbReference type="Gene3D" id="3.40.50.1010">
    <property type="entry name" value="5'-nuclease"/>
    <property type="match status" value="1"/>
</dbReference>
<comment type="caution">
    <text evidence="2">The sequence shown here is derived from an EMBL/GenBank/DDBJ whole genome shotgun (WGS) entry which is preliminary data.</text>
</comment>
<name>A0A1G1TFJ6_9BACT</name>
<dbReference type="InterPro" id="IPR029060">
    <property type="entry name" value="PIN-like_dom_sf"/>
</dbReference>
<accession>A0A1G1TFJ6</accession>